<dbReference type="Proteomes" id="UP001154400">
    <property type="component" value="Chromosome"/>
</dbReference>
<keyword evidence="2" id="KW-0449">Lipoprotein</keyword>
<sequence length="144" mass="14826">MRIRHLIAAVPVALLVLTGCSDGGDSDPKDTKNDAGETTITAEAGADAQETAVSVMCAQVVAYLDATQQQAESTGQPFDRDAKGAEFLDMLKANGGTVVAAYNQQAVAAGEPTLDPATATWEDVPAEARELIEQSVQSGISGSC</sequence>
<gene>
    <name evidence="2" type="ordered locus">REQ_39070</name>
</gene>
<proteinExistence type="predicted"/>
<feature type="chain" id="PRO_5018691789" evidence="1">
    <location>
        <begin position="24"/>
        <end position="144"/>
    </location>
</feature>
<dbReference type="AlphaFoldDB" id="A0A3S5YBI0"/>
<evidence type="ECO:0000256" key="1">
    <source>
        <dbReference type="SAM" id="SignalP"/>
    </source>
</evidence>
<dbReference type="EMBL" id="FN563149">
    <property type="protein sequence ID" value="CBH49892.1"/>
    <property type="molecule type" value="Genomic_DNA"/>
</dbReference>
<protein>
    <submittedName>
        <fullName evidence="2">Lipoprotein</fullName>
    </submittedName>
</protein>
<feature type="signal peptide" evidence="1">
    <location>
        <begin position="1"/>
        <end position="23"/>
    </location>
</feature>
<dbReference type="PROSITE" id="PS51257">
    <property type="entry name" value="PROKAR_LIPOPROTEIN"/>
    <property type="match status" value="1"/>
</dbReference>
<accession>A0A3S5YBI0</accession>
<evidence type="ECO:0000313" key="3">
    <source>
        <dbReference type="Proteomes" id="UP000006892"/>
    </source>
</evidence>
<dbReference type="KEGG" id="req:REQ_39070"/>
<reference evidence="2" key="1">
    <citation type="journal article" date="2010" name="PLoS Genet.">
        <title>The genome of a pathogenic rhodococcus: cooptive virulence underpinned by key gene acquisitions.</title>
        <authorList>
            <person name="Letek M."/>
            <person name="Gonzalez P."/>
            <person name="Macarthur I."/>
            <person name="Rodriguez H."/>
            <person name="Freeman T.C."/>
            <person name="Valero-Rello A."/>
            <person name="Blanco M."/>
            <person name="Buckley T."/>
            <person name="Cherevach I."/>
            <person name="Fahey R."/>
            <person name="Hapeshi A."/>
            <person name="Holdstock J."/>
            <person name="Leadon D."/>
            <person name="Navas J."/>
            <person name="Ocampo A."/>
            <person name="Quail M.A."/>
            <person name="Sanders M."/>
            <person name="Scortti M.M."/>
            <person name="Prescott J.F."/>
            <person name="Fogarty U."/>
            <person name="Meijer W.G."/>
            <person name="Parkhill J."/>
            <person name="Bentley S.D."/>
            <person name="Vazquez-Boland J.A."/>
        </authorList>
    </citation>
    <scope>NUCLEOTIDE SEQUENCE [LARGE SCALE GENOMIC DNA]</scope>
    <source>
        <strain evidence="2 3">103S</strain>
    </source>
</reference>
<name>A0A3S5YBI0_RHOH1</name>
<evidence type="ECO:0000313" key="2">
    <source>
        <dbReference type="EMBL" id="CBH49892.1"/>
    </source>
</evidence>
<dbReference type="RefSeq" id="WP_013417097.1">
    <property type="nucleotide sequence ID" value="NC_014659.1"/>
</dbReference>
<organism evidence="2">
    <name type="scientific">Rhodococcus hoagii (strain 103S)</name>
    <name type="common">Rhodococcus equi</name>
    <dbReference type="NCBI Taxonomy" id="685727"/>
    <lineage>
        <taxon>Bacteria</taxon>
        <taxon>Bacillati</taxon>
        <taxon>Actinomycetota</taxon>
        <taxon>Actinomycetes</taxon>
        <taxon>Mycobacteriales</taxon>
        <taxon>Nocardiaceae</taxon>
        <taxon>Prescottella</taxon>
    </lineage>
</organism>
<keyword evidence="1" id="KW-0732">Signal</keyword>